<evidence type="ECO:0000256" key="5">
    <source>
        <dbReference type="ARBA" id="ARBA00022989"/>
    </source>
</evidence>
<keyword evidence="3" id="KW-1003">Cell membrane</keyword>
<keyword evidence="6 8" id="KW-0472">Membrane</keyword>
<dbReference type="InterPro" id="IPR025966">
    <property type="entry name" value="OppC_N"/>
</dbReference>
<evidence type="ECO:0000256" key="3">
    <source>
        <dbReference type="ARBA" id="ARBA00022475"/>
    </source>
</evidence>
<accession>A0A081NTG1</accession>
<dbReference type="Proteomes" id="UP000028123">
    <property type="component" value="Unassembled WGS sequence"/>
</dbReference>
<organism evidence="10 11">
    <name type="scientific">Paenibacillus tyrfis</name>
    <dbReference type="NCBI Taxonomy" id="1501230"/>
    <lineage>
        <taxon>Bacteria</taxon>
        <taxon>Bacillati</taxon>
        <taxon>Bacillota</taxon>
        <taxon>Bacilli</taxon>
        <taxon>Bacillales</taxon>
        <taxon>Paenibacillaceae</taxon>
        <taxon>Paenibacillus</taxon>
    </lineage>
</organism>
<feature type="transmembrane region" description="Helical" evidence="8">
    <location>
        <begin position="77"/>
        <end position="101"/>
    </location>
</feature>
<dbReference type="InterPro" id="IPR000515">
    <property type="entry name" value="MetI-like"/>
</dbReference>
<dbReference type="InterPro" id="IPR050366">
    <property type="entry name" value="BP-dependent_transpt_permease"/>
</dbReference>
<keyword evidence="2 8" id="KW-0813">Transport</keyword>
<feature type="transmembrane region" description="Helical" evidence="8">
    <location>
        <begin position="194"/>
        <end position="219"/>
    </location>
</feature>
<dbReference type="PANTHER" id="PTHR43386:SF1">
    <property type="entry name" value="D,D-DIPEPTIDE TRANSPORT SYSTEM PERMEASE PROTEIN DDPC-RELATED"/>
    <property type="match status" value="1"/>
</dbReference>
<dbReference type="OrthoDB" id="9797472at2"/>
<feature type="transmembrane region" description="Helical" evidence="8">
    <location>
        <begin position="12"/>
        <end position="34"/>
    </location>
</feature>
<dbReference type="GO" id="GO:0055085">
    <property type="term" value="P:transmembrane transport"/>
    <property type="evidence" value="ECO:0007669"/>
    <property type="project" value="InterPro"/>
</dbReference>
<evidence type="ECO:0000256" key="2">
    <source>
        <dbReference type="ARBA" id="ARBA00022448"/>
    </source>
</evidence>
<evidence type="ECO:0000313" key="11">
    <source>
        <dbReference type="Proteomes" id="UP000028123"/>
    </source>
</evidence>
<feature type="transmembrane region" description="Helical" evidence="8">
    <location>
        <begin position="243"/>
        <end position="261"/>
    </location>
</feature>
<sequence>MKRGCKIPGNAAIWTGGLIVIGFIAVGIFAPYIAPWDPLKVNLDMKLAGPSGNYPFGTDQMGRDILSRLMYGTRTSLFYSVAVLGAMLAVSVPVGIVAGYVGGKVDHIIMRFIDILLAFPSLILSLAITGMLGPGLLNLLLAFASVWWTGYARIIRGMVLQIKEKDYITAARAGGATHLQIVLRHVLPHAVSPIIVLASVEIGTIILSVSGLSFLGLGAQPPTPEWGVMLSDSRPYMQTDPQLMLFPGLTVMVVVLGFNLVGEGLRRMLRGTG</sequence>
<comment type="similarity">
    <text evidence="7">Belongs to the binding-protein-dependent transport system permease family. OppBC subfamily.</text>
</comment>
<comment type="subcellular location">
    <subcellularLocation>
        <location evidence="1 8">Cell membrane</location>
        <topology evidence="1 8">Multi-pass membrane protein</topology>
    </subcellularLocation>
</comment>
<protein>
    <submittedName>
        <fullName evidence="10">Nickel transporter permease NikC</fullName>
    </submittedName>
</protein>
<dbReference type="Gene3D" id="1.10.3720.10">
    <property type="entry name" value="MetI-like"/>
    <property type="match status" value="1"/>
</dbReference>
<comment type="caution">
    <text evidence="10">The sequence shown here is derived from an EMBL/GenBank/DDBJ whole genome shotgun (WGS) entry which is preliminary data.</text>
</comment>
<keyword evidence="4 8" id="KW-0812">Transmembrane</keyword>
<evidence type="ECO:0000256" key="8">
    <source>
        <dbReference type="RuleBase" id="RU363032"/>
    </source>
</evidence>
<name>A0A081NTG1_9BACL</name>
<dbReference type="eggNOG" id="COG1173">
    <property type="taxonomic scope" value="Bacteria"/>
</dbReference>
<keyword evidence="11" id="KW-1185">Reference proteome</keyword>
<dbReference type="NCBIfam" id="NF045474">
    <property type="entry name" value="Opp2C"/>
    <property type="match status" value="1"/>
</dbReference>
<dbReference type="PROSITE" id="PS50928">
    <property type="entry name" value="ABC_TM1"/>
    <property type="match status" value="1"/>
</dbReference>
<evidence type="ECO:0000256" key="1">
    <source>
        <dbReference type="ARBA" id="ARBA00004651"/>
    </source>
</evidence>
<evidence type="ECO:0000259" key="9">
    <source>
        <dbReference type="PROSITE" id="PS50928"/>
    </source>
</evidence>
<keyword evidence="5 8" id="KW-1133">Transmembrane helix</keyword>
<proteinExistence type="inferred from homology"/>
<dbReference type="SUPFAM" id="SSF161098">
    <property type="entry name" value="MetI-like"/>
    <property type="match status" value="1"/>
</dbReference>
<feature type="transmembrane region" description="Helical" evidence="8">
    <location>
        <begin position="135"/>
        <end position="155"/>
    </location>
</feature>
<feature type="domain" description="ABC transmembrane type-1" evidence="9">
    <location>
        <begin position="77"/>
        <end position="262"/>
    </location>
</feature>
<evidence type="ECO:0000313" key="10">
    <source>
        <dbReference type="EMBL" id="KEQ21734.1"/>
    </source>
</evidence>
<feature type="transmembrane region" description="Helical" evidence="8">
    <location>
        <begin position="108"/>
        <end position="129"/>
    </location>
</feature>
<evidence type="ECO:0000256" key="4">
    <source>
        <dbReference type="ARBA" id="ARBA00022692"/>
    </source>
</evidence>
<gene>
    <name evidence="10" type="primary">nikC</name>
    <name evidence="10" type="ORF">ET33_33825</name>
</gene>
<reference evidence="10 11" key="1">
    <citation type="submission" date="2014-06" db="EMBL/GenBank/DDBJ databases">
        <title>Draft genome sequence of Paenibacillus sp. MSt1.</title>
        <authorList>
            <person name="Aw Y.K."/>
            <person name="Ong K.S."/>
            <person name="Gan H.M."/>
            <person name="Lee S.M."/>
        </authorList>
    </citation>
    <scope>NUCLEOTIDE SEQUENCE [LARGE SCALE GENOMIC DNA]</scope>
    <source>
        <strain evidence="10 11">MSt1</strain>
    </source>
</reference>
<evidence type="ECO:0000256" key="7">
    <source>
        <dbReference type="ARBA" id="ARBA00024202"/>
    </source>
</evidence>
<dbReference type="InterPro" id="IPR035906">
    <property type="entry name" value="MetI-like_sf"/>
</dbReference>
<dbReference type="GO" id="GO:0005886">
    <property type="term" value="C:plasma membrane"/>
    <property type="evidence" value="ECO:0007669"/>
    <property type="project" value="UniProtKB-SubCell"/>
</dbReference>
<dbReference type="Pfam" id="PF00528">
    <property type="entry name" value="BPD_transp_1"/>
    <property type="match status" value="1"/>
</dbReference>
<dbReference type="AlphaFoldDB" id="A0A081NTG1"/>
<dbReference type="EMBL" id="JNVM01000064">
    <property type="protein sequence ID" value="KEQ21734.1"/>
    <property type="molecule type" value="Genomic_DNA"/>
</dbReference>
<evidence type="ECO:0000256" key="6">
    <source>
        <dbReference type="ARBA" id="ARBA00023136"/>
    </source>
</evidence>
<dbReference type="InterPro" id="IPR053385">
    <property type="entry name" value="ABC_transport_permease"/>
</dbReference>
<dbReference type="Pfam" id="PF12911">
    <property type="entry name" value="OppC_N"/>
    <property type="match status" value="1"/>
</dbReference>
<dbReference type="RefSeq" id="WP_036693572.1">
    <property type="nucleotide sequence ID" value="NZ_JNVM01000064.1"/>
</dbReference>
<dbReference type="CDD" id="cd06261">
    <property type="entry name" value="TM_PBP2"/>
    <property type="match status" value="1"/>
</dbReference>
<dbReference type="PANTHER" id="PTHR43386">
    <property type="entry name" value="OLIGOPEPTIDE TRANSPORT SYSTEM PERMEASE PROTEIN APPC"/>
    <property type="match status" value="1"/>
</dbReference>